<evidence type="ECO:0000259" key="3">
    <source>
        <dbReference type="Pfam" id="PF05448"/>
    </source>
</evidence>
<keyword evidence="5" id="KW-1185">Reference proteome</keyword>
<evidence type="ECO:0000256" key="1">
    <source>
        <dbReference type="PIRSR" id="PIRSR639069-1"/>
    </source>
</evidence>
<evidence type="ECO:0000256" key="2">
    <source>
        <dbReference type="PIRSR" id="PIRSR639069-2"/>
    </source>
</evidence>
<dbReference type="SUPFAM" id="SSF53474">
    <property type="entry name" value="alpha/beta-Hydrolases"/>
    <property type="match status" value="1"/>
</dbReference>
<dbReference type="RefSeq" id="WP_113028914.1">
    <property type="nucleotide sequence ID" value="NZ_QMFB01000001.1"/>
</dbReference>
<dbReference type="GO" id="GO:0005976">
    <property type="term" value="P:polysaccharide metabolic process"/>
    <property type="evidence" value="ECO:0007669"/>
    <property type="project" value="TreeGrafter"/>
</dbReference>
<dbReference type="PANTHER" id="PTHR40111">
    <property type="entry name" value="CEPHALOSPORIN-C DEACETYLASE"/>
    <property type="match status" value="1"/>
</dbReference>
<dbReference type="InterPro" id="IPR029058">
    <property type="entry name" value="AB_hydrolase_fold"/>
</dbReference>
<feature type="active site" description="Charge relay system" evidence="1">
    <location>
        <position position="268"/>
    </location>
</feature>
<dbReference type="EMBL" id="QMFB01000001">
    <property type="protein sequence ID" value="RAV22805.1"/>
    <property type="molecule type" value="Genomic_DNA"/>
</dbReference>
<gene>
    <name evidence="4" type="ORF">DQG23_00915</name>
</gene>
<feature type="active site" description="Nucleophile" evidence="1">
    <location>
        <position position="183"/>
    </location>
</feature>
<dbReference type="OrthoDB" id="9770528at2"/>
<reference evidence="4 5" key="1">
    <citation type="journal article" date="2009" name="Int. J. Syst. Evol. Microbiol.">
        <title>Paenibacillus contaminans sp. nov., isolated from a contaminated laboratory plate.</title>
        <authorList>
            <person name="Chou J.H."/>
            <person name="Lee J.H."/>
            <person name="Lin M.C."/>
            <person name="Chang P.S."/>
            <person name="Arun A.B."/>
            <person name="Young C.C."/>
            <person name="Chen W.M."/>
        </authorList>
    </citation>
    <scope>NUCLEOTIDE SEQUENCE [LARGE SCALE GENOMIC DNA]</scope>
    <source>
        <strain evidence="4 5">CKOBP-6</strain>
    </source>
</reference>
<dbReference type="PANTHER" id="PTHR40111:SF1">
    <property type="entry name" value="CEPHALOSPORIN-C DEACETYLASE"/>
    <property type="match status" value="1"/>
</dbReference>
<dbReference type="Proteomes" id="UP000250369">
    <property type="component" value="Unassembled WGS sequence"/>
</dbReference>
<sequence length="326" mass="36297">MDAIKQRIAALETYYPPLTAKGDLELFWEETLREFADKPLHATTVREHTPLALADVYKVTYEGYDDTPIHGWYMLPKPAAGTRVPCVITFHGYHGGKGFPEQYSQWLLMGYGVFAIDIRGQGGETGNRLVSEFGMASGWISQGVLDKRSSYYLAIVIDCLKAVDWIGGRDEIDPAHIYLEGSSQGGGLVLLTAALSDKPALAVANVPNMCHIDFGMLNSTGSLTELSKLSTVFPDKLEAIMDTVSYFDVMNLAEKIRIPVLISVGLKDTVCMPETVYAAYNRINSRKEIHPYPFMGHTNIGYHNRLAMRFMESYRQEHTASKPEQG</sequence>
<feature type="domain" description="Acetyl xylan esterase" evidence="3">
    <location>
        <begin position="7"/>
        <end position="310"/>
    </location>
</feature>
<dbReference type="Pfam" id="PF05448">
    <property type="entry name" value="AXE1"/>
    <property type="match status" value="1"/>
</dbReference>
<dbReference type="AlphaFoldDB" id="A0A329MS90"/>
<dbReference type="GO" id="GO:0052689">
    <property type="term" value="F:carboxylic ester hydrolase activity"/>
    <property type="evidence" value="ECO:0007669"/>
    <property type="project" value="TreeGrafter"/>
</dbReference>
<comment type="caution">
    <text evidence="4">The sequence shown here is derived from an EMBL/GenBank/DDBJ whole genome shotgun (WGS) entry which is preliminary data.</text>
</comment>
<evidence type="ECO:0000313" key="4">
    <source>
        <dbReference type="EMBL" id="RAV22805.1"/>
    </source>
</evidence>
<evidence type="ECO:0000313" key="5">
    <source>
        <dbReference type="Proteomes" id="UP000250369"/>
    </source>
</evidence>
<feature type="binding site" evidence="2">
    <location>
        <position position="93"/>
    </location>
    <ligand>
        <name>substrate</name>
    </ligand>
</feature>
<organism evidence="4 5">
    <name type="scientific">Paenibacillus contaminans</name>
    <dbReference type="NCBI Taxonomy" id="450362"/>
    <lineage>
        <taxon>Bacteria</taxon>
        <taxon>Bacillati</taxon>
        <taxon>Bacillota</taxon>
        <taxon>Bacilli</taxon>
        <taxon>Bacillales</taxon>
        <taxon>Paenibacillaceae</taxon>
        <taxon>Paenibacillus</taxon>
    </lineage>
</organism>
<dbReference type="Gene3D" id="3.40.50.1820">
    <property type="entry name" value="alpha/beta hydrolase"/>
    <property type="match status" value="1"/>
</dbReference>
<dbReference type="InterPro" id="IPR039069">
    <property type="entry name" value="CE7"/>
</dbReference>
<accession>A0A329MS90</accession>
<dbReference type="InterPro" id="IPR008391">
    <property type="entry name" value="AXE1_dom"/>
</dbReference>
<protein>
    <submittedName>
        <fullName evidence="4">Acetylesterase</fullName>
    </submittedName>
</protein>
<proteinExistence type="predicted"/>
<name>A0A329MS90_9BACL</name>
<feature type="active site" description="Charge relay system" evidence="1">
    <location>
        <position position="297"/>
    </location>
</feature>